<evidence type="ECO:0000313" key="1">
    <source>
        <dbReference type="EMBL" id="BAE28929.1"/>
    </source>
</evidence>
<proteinExistence type="evidence at transcript level"/>
<dbReference type="AGR" id="MGI:3642834"/>
<gene>
    <name evidence="2" type="primary">Gm15760</name>
    <name evidence="2" type="synonym">OTTMUSG00000026040</name>
</gene>
<reference evidence="1" key="6">
    <citation type="submission" date="2004-03" db="EMBL/GenBank/DDBJ databases">
        <authorList>
            <person name="Arakawa T."/>
            <person name="Carninci P."/>
            <person name="Fukuda S."/>
            <person name="Hashizume W."/>
            <person name="Hayashida K."/>
            <person name="Hori F."/>
            <person name="Iida J."/>
            <person name="Imamura K."/>
            <person name="Imotani K."/>
            <person name="Itoh M."/>
            <person name="Kanagawa S."/>
            <person name="Kawai J."/>
            <person name="Kojima M."/>
            <person name="Konno H."/>
            <person name="Murata M."/>
            <person name="Nakamura M."/>
            <person name="Ninomiya N."/>
            <person name="Nishiyori H."/>
            <person name="Nomura K."/>
            <person name="Ohno M."/>
            <person name="Sakazume N."/>
            <person name="Sano H."/>
            <person name="Sasaki D."/>
            <person name="Shibata K."/>
            <person name="Shiraki T."/>
            <person name="Tagami M."/>
            <person name="Tagami Y."/>
            <person name="Waki K."/>
            <person name="Watahiki A."/>
            <person name="Muramatsu M."/>
            <person name="Hayashizaki Y."/>
        </authorList>
    </citation>
    <scope>NUCLEOTIDE SEQUENCE</scope>
    <source>
        <strain evidence="1">C57BL/6J</strain>
        <tissue evidence="1">Liver</tissue>
    </source>
</reference>
<reference evidence="1" key="5">
    <citation type="journal article" date="2002" name="Nature">
        <title>Analysis of the mouse transcriptome based on functional annotation of 60,770 full-length cDNAs.</title>
        <authorList>
            <consortium name="The FANTOM Consortium and the RIKEN Genome Exploration Research Group Phase I and II Team"/>
        </authorList>
    </citation>
    <scope>NUCLEOTIDE SEQUENCE</scope>
    <source>
        <strain evidence="1">C57BL/6J</strain>
        <tissue evidence="1">Liver</tissue>
    </source>
</reference>
<reference evidence="1" key="8">
    <citation type="journal article" date="2005" name="Science">
        <title>Antisense Transcription in the Mammalian Transcriptome.</title>
        <authorList>
            <consortium name="RIKEN Genome Exploration Research Group and Genome Science Group (Genome Network Project Core Group) and the FANTOM Consortium"/>
        </authorList>
    </citation>
    <scope>NUCLEOTIDE SEQUENCE</scope>
    <source>
        <strain evidence="1">C57BL/6J</strain>
        <tissue evidence="1">Liver</tissue>
    </source>
</reference>
<organism evidence="1">
    <name type="scientific">Mus musculus</name>
    <name type="common">Mouse</name>
    <dbReference type="NCBI Taxonomy" id="10090"/>
    <lineage>
        <taxon>Eukaryota</taxon>
        <taxon>Metazoa</taxon>
        <taxon>Chordata</taxon>
        <taxon>Craniata</taxon>
        <taxon>Vertebrata</taxon>
        <taxon>Euteleostomi</taxon>
        <taxon>Mammalia</taxon>
        <taxon>Eutheria</taxon>
        <taxon>Euarchontoglires</taxon>
        <taxon>Glires</taxon>
        <taxon>Rodentia</taxon>
        <taxon>Myomorpha</taxon>
        <taxon>Muroidea</taxon>
        <taxon>Muridae</taxon>
        <taxon>Murinae</taxon>
        <taxon>Mus</taxon>
        <taxon>Mus</taxon>
    </lineage>
</organism>
<evidence type="ECO:0000313" key="2">
    <source>
        <dbReference type="MGI" id="MGI:3642834"/>
    </source>
</evidence>
<accession>Q3UEI2</accession>
<dbReference type="AlphaFoldDB" id="Q3UEI2"/>
<protein>
    <submittedName>
        <fullName evidence="1">Uncharacterized protein</fullName>
    </submittedName>
</protein>
<dbReference type="MGI" id="MGI:3642834">
    <property type="gene designation" value="Gm15760"/>
</dbReference>
<sequence>MAHAAKAVSYTFTKFFCSSGSPPDSCSEAILKKMLCPHFPVPLMKMNLGNTWIHNTRTAMALALLGLTTAATTNACRQCCWESLPHLPASQVSR</sequence>
<reference evidence="1" key="2">
    <citation type="journal article" date="2000" name="Genome Res.">
        <title>Normalization and subtraction of cap-trapper-selected cDNAs to prepare full-length cDNA libraries for rapid discovery of new genes.</title>
        <authorList>
            <person name="Carninci P."/>
            <person name="Shibata Y."/>
            <person name="Hayatsu N."/>
            <person name="Sugahara Y."/>
            <person name="Shibata K."/>
            <person name="Itoh M."/>
            <person name="Konno H."/>
            <person name="Okazaki Y."/>
            <person name="Muramatsu M."/>
            <person name="Hayashizaki Y."/>
        </authorList>
    </citation>
    <scope>NUCLEOTIDE SEQUENCE</scope>
    <source>
        <strain evidence="1">C57BL/6J</strain>
        <tissue evidence="1">Liver</tissue>
    </source>
</reference>
<name>Q3UEI2_MOUSE</name>
<reference evidence="1" key="4">
    <citation type="journal article" date="2001" name="Nature">
        <title>Functional annotation of a full-length mouse cDNA collection.</title>
        <authorList>
            <consortium name="The RIKEN Genome Exploration Research Group Phase II Team and the FANTOM Consortium"/>
        </authorList>
    </citation>
    <scope>NUCLEOTIDE SEQUENCE</scope>
    <source>
        <strain evidence="1">C57BL/6J</strain>
        <tissue evidence="1">Liver</tissue>
    </source>
</reference>
<reference evidence="1" key="7">
    <citation type="journal article" date="2005" name="Science">
        <title>The Transcriptional Landscape of the Mammalian Genome.</title>
        <authorList>
            <consortium name="The FANTOM Consortium"/>
            <consortium name="Riken Genome Exploration Research Group and Genome Science Group (Genome Network Project Core Group)"/>
        </authorList>
    </citation>
    <scope>NUCLEOTIDE SEQUENCE</scope>
    <source>
        <strain evidence="1">C57BL/6J</strain>
        <tissue evidence="1">Liver</tissue>
    </source>
</reference>
<dbReference type="EMBL" id="AK149512">
    <property type="protein sequence ID" value="BAE28929.1"/>
    <property type="molecule type" value="mRNA"/>
</dbReference>
<reference evidence="1" key="3">
    <citation type="journal article" date="2000" name="Genome Res.">
        <title>RIKEN integrated sequence analysis (RISA) system--384-format sequencing pipeline with 384 multicapillary sequencer.</title>
        <authorList>
            <person name="Shibata K."/>
            <person name="Itoh M."/>
            <person name="Aizawa K."/>
            <person name="Nagaoka S."/>
            <person name="Sasaki N."/>
            <person name="Carninci P."/>
            <person name="Konno H."/>
            <person name="Akiyama J."/>
            <person name="Nishi K."/>
            <person name="Kitsunai T."/>
            <person name="Tashiro H."/>
            <person name="Itoh M."/>
            <person name="Sumi N."/>
            <person name="Ishii Y."/>
            <person name="Nakamura S."/>
            <person name="Hazama M."/>
            <person name="Nishine T."/>
            <person name="Harada A."/>
            <person name="Yamamoto R."/>
            <person name="Matsumoto H."/>
            <person name="Sakaguchi S."/>
            <person name="Ikegami T."/>
            <person name="Kashiwagi K."/>
            <person name="Fujiwake S."/>
            <person name="Inoue K."/>
            <person name="Togawa Y."/>
            <person name="Izawa M."/>
            <person name="Ohara E."/>
            <person name="Watahiki M."/>
            <person name="Yoneda Y."/>
            <person name="Ishikawa T."/>
            <person name="Ozawa K."/>
            <person name="Tanaka T."/>
            <person name="Matsuura S."/>
            <person name="Kawai J."/>
            <person name="Okazaki Y."/>
            <person name="Muramatsu M."/>
            <person name="Inoue Y."/>
            <person name="Kira A."/>
            <person name="Hayashizaki Y."/>
        </authorList>
    </citation>
    <scope>NUCLEOTIDE SEQUENCE</scope>
    <source>
        <strain evidence="1">C57BL/6J</strain>
        <tissue evidence="1">Liver</tissue>
    </source>
</reference>
<reference evidence="1" key="1">
    <citation type="journal article" date="1999" name="Methods Enzymol.">
        <title>High-efficiency full-length cDNA cloning.</title>
        <authorList>
            <person name="Carninci P."/>
            <person name="Hayashizaki Y."/>
        </authorList>
    </citation>
    <scope>NUCLEOTIDE SEQUENCE</scope>
    <source>
        <strain evidence="1">C57BL/6J</strain>
        <tissue evidence="1">Liver</tissue>
    </source>
</reference>